<evidence type="ECO:0000313" key="2">
    <source>
        <dbReference type="EMBL" id="GFY02591.1"/>
    </source>
</evidence>
<name>A0A8X6RXP0_TRICX</name>
<comment type="caution">
    <text evidence="2">The sequence shown here is derived from an EMBL/GenBank/DDBJ whole genome shotgun (WGS) entry which is preliminary data.</text>
</comment>
<dbReference type="AlphaFoldDB" id="A0A8X6RXP0"/>
<gene>
    <name evidence="2" type="ORF">TNCV_3504711</name>
</gene>
<keyword evidence="3" id="KW-1185">Reference proteome</keyword>
<proteinExistence type="predicted"/>
<reference evidence="2" key="1">
    <citation type="submission" date="2020-08" db="EMBL/GenBank/DDBJ databases">
        <title>Multicomponent nature underlies the extraordinary mechanical properties of spider dragline silk.</title>
        <authorList>
            <person name="Kono N."/>
            <person name="Nakamura H."/>
            <person name="Mori M."/>
            <person name="Yoshida Y."/>
            <person name="Ohtoshi R."/>
            <person name="Malay A.D."/>
            <person name="Moran D.A.P."/>
            <person name="Tomita M."/>
            <person name="Numata K."/>
            <person name="Arakawa K."/>
        </authorList>
    </citation>
    <scope>NUCLEOTIDE SEQUENCE</scope>
</reference>
<accession>A0A8X6RXP0</accession>
<dbReference type="Proteomes" id="UP000887159">
    <property type="component" value="Unassembled WGS sequence"/>
</dbReference>
<sequence length="83" mass="9493">MSKEISQVVVVHFLQHLKFLTRCETKTRSLTTPDKFNALSTETLPESVPTTSNSEPSNAPEIPQCVKRNSRNRRKRPKVQKSK</sequence>
<feature type="compositionally biased region" description="Polar residues" evidence="1">
    <location>
        <begin position="30"/>
        <end position="57"/>
    </location>
</feature>
<evidence type="ECO:0000256" key="1">
    <source>
        <dbReference type="SAM" id="MobiDB-lite"/>
    </source>
</evidence>
<dbReference type="EMBL" id="BMAU01021233">
    <property type="protein sequence ID" value="GFY02591.1"/>
    <property type="molecule type" value="Genomic_DNA"/>
</dbReference>
<feature type="region of interest" description="Disordered" evidence="1">
    <location>
        <begin position="30"/>
        <end position="83"/>
    </location>
</feature>
<organism evidence="2 3">
    <name type="scientific">Trichonephila clavipes</name>
    <name type="common">Golden silk orbweaver</name>
    <name type="synonym">Nephila clavipes</name>
    <dbReference type="NCBI Taxonomy" id="2585209"/>
    <lineage>
        <taxon>Eukaryota</taxon>
        <taxon>Metazoa</taxon>
        <taxon>Ecdysozoa</taxon>
        <taxon>Arthropoda</taxon>
        <taxon>Chelicerata</taxon>
        <taxon>Arachnida</taxon>
        <taxon>Araneae</taxon>
        <taxon>Araneomorphae</taxon>
        <taxon>Entelegynae</taxon>
        <taxon>Araneoidea</taxon>
        <taxon>Nephilidae</taxon>
        <taxon>Trichonephila</taxon>
    </lineage>
</organism>
<evidence type="ECO:0000313" key="3">
    <source>
        <dbReference type="Proteomes" id="UP000887159"/>
    </source>
</evidence>
<feature type="compositionally biased region" description="Basic residues" evidence="1">
    <location>
        <begin position="68"/>
        <end position="83"/>
    </location>
</feature>
<protein>
    <submittedName>
        <fullName evidence="2">Uncharacterized protein</fullName>
    </submittedName>
</protein>